<name>A0ABR3FDF1_9AGAR</name>
<feature type="region of interest" description="Disordered" evidence="1">
    <location>
        <begin position="374"/>
        <end position="396"/>
    </location>
</feature>
<evidence type="ECO:0000313" key="3">
    <source>
        <dbReference type="EMBL" id="KAL0573345.1"/>
    </source>
</evidence>
<dbReference type="PANTHER" id="PTHR34305:SF1">
    <property type="entry name" value="SWIM-TYPE DOMAIN-CONTAINING PROTEIN"/>
    <property type="match status" value="1"/>
</dbReference>
<gene>
    <name evidence="3" type="ORF">V5O48_008609</name>
</gene>
<dbReference type="PANTHER" id="PTHR34305">
    <property type="entry name" value="EXPRESSED PROTEIN"/>
    <property type="match status" value="1"/>
</dbReference>
<reference evidence="3 4" key="1">
    <citation type="submission" date="2024-02" db="EMBL/GenBank/DDBJ databases">
        <title>A draft genome for the cacao thread blight pathogen Marasmius crinis-equi.</title>
        <authorList>
            <person name="Cohen S.P."/>
            <person name="Baruah I.K."/>
            <person name="Amoako-Attah I."/>
            <person name="Bukari Y."/>
            <person name="Meinhardt L.W."/>
            <person name="Bailey B.A."/>
        </authorList>
    </citation>
    <scope>NUCLEOTIDE SEQUENCE [LARGE SCALE GENOMIC DNA]</scope>
    <source>
        <strain evidence="3 4">GH-76</strain>
    </source>
</reference>
<feature type="domain" description="HMG" evidence="2">
    <location>
        <begin position="174"/>
        <end position="292"/>
    </location>
</feature>
<dbReference type="EMBL" id="JBAHYK010000514">
    <property type="protein sequence ID" value="KAL0573345.1"/>
    <property type="molecule type" value="Genomic_DNA"/>
</dbReference>
<evidence type="ECO:0000259" key="2">
    <source>
        <dbReference type="Pfam" id="PF18717"/>
    </source>
</evidence>
<feature type="compositionally biased region" description="Acidic residues" evidence="1">
    <location>
        <begin position="384"/>
        <end position="393"/>
    </location>
</feature>
<comment type="caution">
    <text evidence="3">The sequence shown here is derived from an EMBL/GenBank/DDBJ whole genome shotgun (WGS) entry which is preliminary data.</text>
</comment>
<evidence type="ECO:0000313" key="4">
    <source>
        <dbReference type="Proteomes" id="UP001465976"/>
    </source>
</evidence>
<sequence length="734" mass="83767">MSLEFRAERFEEMERMVFRDGRVVWFWREIDTDDGKKGVVWFNRFSVAATGREGRVGVLERAIVTYLGEDNGSGSWSCSKCSGKCAHTKSAQVFFHSVMGTEGADEEQDDIDDSICMLEDLSLGQSTTNTSETAISYLAILPPAWASLPTDLLHYPRVRGGEEIPERITLGPHNRSQCGKEGTLIDKLCTVVKSCTIFTTTGELTREIELLACPICPARKRCFIGPDPRNLGVFNYNNSVLFTHELLDEYTSRYTTSETPFSAFVEAMGRLYKGRGQRFVKEDLLRCVWFAYVNLQDLTNDMRCNKCGDEPDCLIWDGVTLGFGRKHILDTLRPPTHIHAEATDRYRRYAKKPQLILETKEAPVRRLMKKWITGKKRKAKPPGSDDEDPEDKEPDIREFNTVVSRLMVVSEEVGVLFRRTMRANGDLDPRVKRCYGRLFEQIAAEESAVQMVTPRCLGKLKNFSENPRWESASDLLEIPALYHVLEAESRTQGRYPQDLIQLCAWLYRRTNEVFSDLVRFTNDEPPKATSEFHEEPFSDNWKQLRVRPQYTKLKGDGTTESTKDPERGGKCAKYYATYGDKRLTGGIMAAWCTHSICYGFHCIPKGEGRNDVFSAMVTRWRKAPRRVVYDFACALAPYCLVREPLFFRDTQFLIDKFHESGHSKCSSACGSANYSSTDSSLEKVNSSAAECGNSGIARIRKSVSYMRQNRAILYTKVFLSIWNRAKIRRMMQLE</sequence>
<accession>A0ABR3FDF1</accession>
<keyword evidence="4" id="KW-1185">Reference proteome</keyword>
<protein>
    <recommendedName>
        <fullName evidence="2">HMG domain-containing protein</fullName>
    </recommendedName>
</protein>
<dbReference type="InterPro" id="IPR040648">
    <property type="entry name" value="HMGXB3_CxC4"/>
</dbReference>
<dbReference type="Proteomes" id="UP001465976">
    <property type="component" value="Unassembled WGS sequence"/>
</dbReference>
<organism evidence="3 4">
    <name type="scientific">Marasmius crinis-equi</name>
    <dbReference type="NCBI Taxonomy" id="585013"/>
    <lineage>
        <taxon>Eukaryota</taxon>
        <taxon>Fungi</taxon>
        <taxon>Dikarya</taxon>
        <taxon>Basidiomycota</taxon>
        <taxon>Agaricomycotina</taxon>
        <taxon>Agaricomycetes</taxon>
        <taxon>Agaricomycetidae</taxon>
        <taxon>Agaricales</taxon>
        <taxon>Marasmiineae</taxon>
        <taxon>Marasmiaceae</taxon>
        <taxon>Marasmius</taxon>
    </lineage>
</organism>
<evidence type="ECO:0000256" key="1">
    <source>
        <dbReference type="SAM" id="MobiDB-lite"/>
    </source>
</evidence>
<proteinExistence type="predicted"/>
<dbReference type="Pfam" id="PF18717">
    <property type="entry name" value="CxC4"/>
    <property type="match status" value="1"/>
</dbReference>